<evidence type="ECO:0000313" key="2">
    <source>
        <dbReference type="Proteomes" id="UP001642360"/>
    </source>
</evidence>
<proteinExistence type="predicted"/>
<sequence>MTGLWDKIDNQARLYNLKDSSSALISKSLMYLMEMQVGSHPFLREMAGMIKLYLRPGKS</sequence>
<dbReference type="Proteomes" id="UP001642360">
    <property type="component" value="Unassembled WGS sequence"/>
</dbReference>
<comment type="caution">
    <text evidence="1">The sequence shown here is derived from an EMBL/GenBank/DDBJ whole genome shotgun (WGS) entry which is preliminary data.</text>
</comment>
<reference evidence="1 2" key="1">
    <citation type="submission" date="2024-02" db="EMBL/GenBank/DDBJ databases">
        <authorList>
            <person name="Vignale AGUSTIN F."/>
            <person name="Sosa J E."/>
            <person name="Modenutti C."/>
        </authorList>
    </citation>
    <scope>NUCLEOTIDE SEQUENCE [LARGE SCALE GENOMIC DNA]</scope>
</reference>
<accession>A0ABC8QKT2</accession>
<organism evidence="1 2">
    <name type="scientific">Ilex paraguariensis</name>
    <name type="common">yerba mate</name>
    <dbReference type="NCBI Taxonomy" id="185542"/>
    <lineage>
        <taxon>Eukaryota</taxon>
        <taxon>Viridiplantae</taxon>
        <taxon>Streptophyta</taxon>
        <taxon>Embryophyta</taxon>
        <taxon>Tracheophyta</taxon>
        <taxon>Spermatophyta</taxon>
        <taxon>Magnoliopsida</taxon>
        <taxon>eudicotyledons</taxon>
        <taxon>Gunneridae</taxon>
        <taxon>Pentapetalae</taxon>
        <taxon>asterids</taxon>
        <taxon>campanulids</taxon>
        <taxon>Aquifoliales</taxon>
        <taxon>Aquifoliaceae</taxon>
        <taxon>Ilex</taxon>
    </lineage>
</organism>
<protein>
    <submittedName>
        <fullName evidence="1">Uncharacterized protein</fullName>
    </submittedName>
</protein>
<dbReference type="AlphaFoldDB" id="A0ABC8QKT2"/>
<keyword evidence="2" id="KW-1185">Reference proteome</keyword>
<dbReference type="EMBL" id="CAUOFW020000001">
    <property type="protein sequence ID" value="CAK9133233.1"/>
    <property type="molecule type" value="Genomic_DNA"/>
</dbReference>
<gene>
    <name evidence="1" type="ORF">ILEXP_LOCUS107</name>
</gene>
<evidence type="ECO:0000313" key="1">
    <source>
        <dbReference type="EMBL" id="CAK9133233.1"/>
    </source>
</evidence>
<name>A0ABC8QKT2_9AQUA</name>